<dbReference type="Proteomes" id="UP000639338">
    <property type="component" value="Unassembled WGS sequence"/>
</dbReference>
<name>A0A834XVM1_APHGI</name>
<evidence type="ECO:0000313" key="2">
    <source>
        <dbReference type="EMBL" id="KAF7993387.1"/>
    </source>
</evidence>
<dbReference type="AlphaFoldDB" id="A0A834XVM1"/>
<dbReference type="EMBL" id="JACMRX010000003">
    <property type="protein sequence ID" value="KAF7993387.1"/>
    <property type="molecule type" value="Genomic_DNA"/>
</dbReference>
<proteinExistence type="predicted"/>
<evidence type="ECO:0000313" key="3">
    <source>
        <dbReference type="Proteomes" id="UP000639338"/>
    </source>
</evidence>
<organism evidence="2 3">
    <name type="scientific">Aphidius gifuensis</name>
    <name type="common">Parasitoid wasp</name>
    <dbReference type="NCBI Taxonomy" id="684658"/>
    <lineage>
        <taxon>Eukaryota</taxon>
        <taxon>Metazoa</taxon>
        <taxon>Ecdysozoa</taxon>
        <taxon>Arthropoda</taxon>
        <taxon>Hexapoda</taxon>
        <taxon>Insecta</taxon>
        <taxon>Pterygota</taxon>
        <taxon>Neoptera</taxon>
        <taxon>Endopterygota</taxon>
        <taxon>Hymenoptera</taxon>
        <taxon>Apocrita</taxon>
        <taxon>Ichneumonoidea</taxon>
        <taxon>Braconidae</taxon>
        <taxon>Aphidiinae</taxon>
        <taxon>Aphidius</taxon>
    </lineage>
</organism>
<sequence length="107" mass="12470">MQSDDHNDENSLAIQEFPMQSEEIRQRFAEFLEDEGAVPWQFWRIARTKWTRTKIYLGKKKPTITSNKILRGEHASIISGKKKIKSNKQKELSKDVNTEKQGPVLDP</sequence>
<accession>A0A834XVM1</accession>
<comment type="caution">
    <text evidence="2">The sequence shown here is derived from an EMBL/GenBank/DDBJ whole genome shotgun (WGS) entry which is preliminary data.</text>
</comment>
<dbReference type="OrthoDB" id="7692402at2759"/>
<feature type="compositionally biased region" description="Basic and acidic residues" evidence="1">
    <location>
        <begin position="88"/>
        <end position="98"/>
    </location>
</feature>
<feature type="region of interest" description="Disordered" evidence="1">
    <location>
        <begin position="80"/>
        <end position="107"/>
    </location>
</feature>
<reference evidence="2 3" key="1">
    <citation type="submission" date="2020-08" db="EMBL/GenBank/DDBJ databases">
        <title>Aphidius gifuensis genome sequencing and assembly.</title>
        <authorList>
            <person name="Du Z."/>
        </authorList>
    </citation>
    <scope>NUCLEOTIDE SEQUENCE [LARGE SCALE GENOMIC DNA]</scope>
    <source>
        <strain evidence="2">YNYX2018</strain>
        <tissue evidence="2">Adults</tissue>
    </source>
</reference>
<evidence type="ECO:0000256" key="1">
    <source>
        <dbReference type="SAM" id="MobiDB-lite"/>
    </source>
</evidence>
<gene>
    <name evidence="2" type="ORF">HCN44_007890</name>
</gene>
<protein>
    <submittedName>
        <fullName evidence="2">Uncharacterized protein</fullName>
    </submittedName>
</protein>
<keyword evidence="3" id="KW-1185">Reference proteome</keyword>